<dbReference type="EMBL" id="BDSG01000193">
    <property type="protein sequence ID" value="GBL12609.1"/>
    <property type="molecule type" value="Genomic_DNA"/>
</dbReference>
<gene>
    <name evidence="2" type="primary">gatA_2</name>
    <name evidence="2" type="ORF">MSj_04129</name>
</gene>
<evidence type="ECO:0000313" key="3">
    <source>
        <dbReference type="Proteomes" id="UP000248272"/>
    </source>
</evidence>
<name>A0A2Z6UUM1_MICAE</name>
<comment type="caution">
    <text evidence="2">The sequence shown here is derived from an EMBL/GenBank/DDBJ whole genome shotgun (WGS) entry which is preliminary data.</text>
</comment>
<feature type="domain" description="Amidase" evidence="1">
    <location>
        <begin position="63"/>
        <end position="501"/>
    </location>
</feature>
<evidence type="ECO:0000313" key="2">
    <source>
        <dbReference type="EMBL" id="GBL12609.1"/>
    </source>
</evidence>
<keyword evidence="2" id="KW-0808">Transferase</keyword>
<dbReference type="InterPro" id="IPR036928">
    <property type="entry name" value="AS_sf"/>
</dbReference>
<protein>
    <submittedName>
        <fullName evidence="2">Glutamyl-tRNA(Gln) amidotransferase subunit A</fullName>
        <ecNumber evidence="2">6.3.5.7</ecNumber>
    </submittedName>
</protein>
<accession>A0A2Z6UUM1</accession>
<dbReference type="EC" id="6.3.5.7" evidence="2"/>
<dbReference type="GO" id="GO:0050567">
    <property type="term" value="F:glutaminyl-tRNA synthase (glutamine-hydrolyzing) activity"/>
    <property type="evidence" value="ECO:0007669"/>
    <property type="project" value="UniProtKB-EC"/>
</dbReference>
<dbReference type="SUPFAM" id="SSF75304">
    <property type="entry name" value="Amidase signature (AS) enzymes"/>
    <property type="match status" value="1"/>
</dbReference>
<dbReference type="Gene3D" id="3.90.1300.10">
    <property type="entry name" value="Amidase signature (AS) domain"/>
    <property type="match status" value="1"/>
</dbReference>
<dbReference type="Pfam" id="PF01425">
    <property type="entry name" value="Amidase"/>
    <property type="match status" value="1"/>
</dbReference>
<dbReference type="Proteomes" id="UP000248272">
    <property type="component" value="Unassembled WGS sequence"/>
</dbReference>
<sequence>MDRTVKTLISLTKYLAAFAVSSSISIGLPTQVLASSLQFRLEEATIDSINQAFDAGILDSRQLVQLYLNRINAYDDSGPRINSIISINLDALSIATALDIERRTTGPRSPLHGIPVILKDNYDTFDMPTSAGALAFQNFIPTTDAFQVAKLRDAGAIILAKANLSEFAFSGSTSISSFGGTTVNPYDPLRSPAGSSGGTGAAIAANFGVIGMGTDTGGSIRNPSSFNGLVGVRPTIGLSSRSGIVPLALSQDVGGPMTRTVRDAAITLDFTVGFDANDPITALSNGNIPASYTTNLTPNGLQGIRIGVVRDLFGVNTNPDFATVNGIIDTAIARMTGLGATFTNVTIPNLSAILASPSLSAFEFRDNLNSYLASQPNAPYQTLTEIIASGQFLPSNLNTLNTRNNVGDLATNATYQDIITNRPTFVRDSLLQAMTGFDALLYPTTIAPPRLNTQGQQTGSSNRLSAFSGFPAVTLPAGFTGNGLPVGMEFLGRAFSEASLLQFAYAYETAFNVRSAPSSVPALPGETIVVPEPSLIAALGMVFLGGITLKLTRKPRL</sequence>
<dbReference type="InterPro" id="IPR023631">
    <property type="entry name" value="Amidase_dom"/>
</dbReference>
<evidence type="ECO:0000259" key="1">
    <source>
        <dbReference type="Pfam" id="PF01425"/>
    </source>
</evidence>
<proteinExistence type="predicted"/>
<reference evidence="2 3" key="1">
    <citation type="journal article" date="2018" name="Front. Microbiol.">
        <title>Adaptation of the Freshwater Bloom-Forming Cyanobacterium Microcystis aeruginosa to Brackish Water Is Driven by Recent Horizontal Transfer of Sucrose Genes.</title>
        <authorList>
            <person name="Tanabe Y."/>
            <person name="Hodoki Y."/>
            <person name="Sano T."/>
            <person name="Tada K."/>
            <person name="Watanabe M.M."/>
        </authorList>
    </citation>
    <scope>NUCLEOTIDE SEQUENCE [LARGE SCALE GENOMIC DNA]</scope>
    <source>
        <strain evidence="2 3">Sj</strain>
    </source>
</reference>
<dbReference type="PANTHER" id="PTHR42678:SF5">
    <property type="entry name" value="GLUTAMYL-TRNA(GLN) AMIDOTRANSFERASE SUBUNIT A"/>
    <property type="match status" value="1"/>
</dbReference>
<dbReference type="PANTHER" id="PTHR42678">
    <property type="entry name" value="AMIDASE"/>
    <property type="match status" value="1"/>
</dbReference>
<keyword evidence="2" id="KW-0436">Ligase</keyword>
<dbReference type="GO" id="GO:0016740">
    <property type="term" value="F:transferase activity"/>
    <property type="evidence" value="ECO:0007669"/>
    <property type="project" value="UniProtKB-KW"/>
</dbReference>
<organism evidence="2 3">
    <name type="scientific">Microcystis aeruginosa Sj</name>
    <dbReference type="NCBI Taxonomy" id="1979544"/>
    <lineage>
        <taxon>Bacteria</taxon>
        <taxon>Bacillati</taxon>
        <taxon>Cyanobacteriota</taxon>
        <taxon>Cyanophyceae</taxon>
        <taxon>Oscillatoriophycideae</taxon>
        <taxon>Chroococcales</taxon>
        <taxon>Microcystaceae</taxon>
        <taxon>Microcystis</taxon>
    </lineage>
</organism>
<dbReference type="AlphaFoldDB" id="A0A2Z6UUM1"/>